<keyword evidence="2" id="KW-1185">Reference proteome</keyword>
<accession>A0ACB9RLA6</accession>
<name>A0ACB9RLA6_9MYRT</name>
<dbReference type="EMBL" id="CM042882">
    <property type="protein sequence ID" value="KAI4379232.1"/>
    <property type="molecule type" value="Genomic_DNA"/>
</dbReference>
<organism evidence="1 2">
    <name type="scientific">Melastoma candidum</name>
    <dbReference type="NCBI Taxonomy" id="119954"/>
    <lineage>
        <taxon>Eukaryota</taxon>
        <taxon>Viridiplantae</taxon>
        <taxon>Streptophyta</taxon>
        <taxon>Embryophyta</taxon>
        <taxon>Tracheophyta</taxon>
        <taxon>Spermatophyta</taxon>
        <taxon>Magnoliopsida</taxon>
        <taxon>eudicotyledons</taxon>
        <taxon>Gunneridae</taxon>
        <taxon>Pentapetalae</taxon>
        <taxon>rosids</taxon>
        <taxon>malvids</taxon>
        <taxon>Myrtales</taxon>
        <taxon>Melastomataceae</taxon>
        <taxon>Melastomatoideae</taxon>
        <taxon>Melastomateae</taxon>
        <taxon>Melastoma</taxon>
    </lineage>
</organism>
<proteinExistence type="predicted"/>
<evidence type="ECO:0000313" key="1">
    <source>
        <dbReference type="EMBL" id="KAI4379232.1"/>
    </source>
</evidence>
<sequence>MPNMSTSIAIVLLAAFLAVSLPCEGRNNVARVSRMFLESGGLEDKGTKWAVLVAGSNGYWNYRHQADICHAYQIMKRGGLKDENIIVFMYDDIARNSENPTPGIIINKPNGTDVYKGVPKDYTGNSTTAANLYAVLLANKTGLSGGSGKVLESGPNDRVFFYYADHGAPGLLAMPVGDDVYATDLNRVFKTLHESNKYKSMVVYIEACESGSMVDGLLPNNIGIYATTASNPNESSWGYYCDDSVYNTCLGDLYSIAWMEDSDAHNSASETLERQYKMVRERTNLSHVMQYGNMGMSQQYLATYVGKSEPIPSAVSSSEALNLASIVSQRDADLLYYQRKVEKAREGSAEKVSAQRVLDEEIARRVKIDGHMESIAKGVLGERVDASNVANALRPAGSPVVDDWDCFKSTVGAYERHCGRLTSYGRKYTRVLANMCNNGANAQKVESIIIQACSA</sequence>
<evidence type="ECO:0000313" key="2">
    <source>
        <dbReference type="Proteomes" id="UP001057402"/>
    </source>
</evidence>
<protein>
    <submittedName>
        <fullName evidence="1">Uncharacterized protein</fullName>
    </submittedName>
</protein>
<comment type="caution">
    <text evidence="1">The sequence shown here is derived from an EMBL/GenBank/DDBJ whole genome shotgun (WGS) entry which is preliminary data.</text>
</comment>
<gene>
    <name evidence="1" type="ORF">MLD38_005556</name>
</gene>
<dbReference type="Proteomes" id="UP001057402">
    <property type="component" value="Chromosome 3"/>
</dbReference>
<reference evidence="2" key="1">
    <citation type="journal article" date="2023" name="Front. Plant Sci.">
        <title>Chromosomal-level genome assembly of Melastoma candidum provides insights into trichome evolution.</title>
        <authorList>
            <person name="Zhong Y."/>
            <person name="Wu W."/>
            <person name="Sun C."/>
            <person name="Zou P."/>
            <person name="Liu Y."/>
            <person name="Dai S."/>
            <person name="Zhou R."/>
        </authorList>
    </citation>
    <scope>NUCLEOTIDE SEQUENCE [LARGE SCALE GENOMIC DNA]</scope>
</reference>